<evidence type="ECO:0000313" key="1">
    <source>
        <dbReference type="EMBL" id="TDL26044.1"/>
    </source>
</evidence>
<sequence length="81" mass="9022">MPFLWFIDHVVSNRAPMMLPTLPVLLSAVSVGCKSSHYKSNEWATPPFVTGLLTAEQFGLSRWGSAYGDLIFSRMNSLPFT</sequence>
<keyword evidence="2" id="KW-1185">Reference proteome</keyword>
<dbReference type="VEuPathDB" id="FungiDB:BD410DRAFT_784067"/>
<dbReference type="EMBL" id="ML170162">
    <property type="protein sequence ID" value="TDL26044.1"/>
    <property type="molecule type" value="Genomic_DNA"/>
</dbReference>
<accession>A0A4Y7QEI5</accession>
<protein>
    <submittedName>
        <fullName evidence="1">Uncharacterized protein</fullName>
    </submittedName>
</protein>
<organism evidence="1 2">
    <name type="scientific">Rickenella mellea</name>
    <dbReference type="NCBI Taxonomy" id="50990"/>
    <lineage>
        <taxon>Eukaryota</taxon>
        <taxon>Fungi</taxon>
        <taxon>Dikarya</taxon>
        <taxon>Basidiomycota</taxon>
        <taxon>Agaricomycotina</taxon>
        <taxon>Agaricomycetes</taxon>
        <taxon>Hymenochaetales</taxon>
        <taxon>Rickenellaceae</taxon>
        <taxon>Rickenella</taxon>
    </lineage>
</organism>
<evidence type="ECO:0000313" key="2">
    <source>
        <dbReference type="Proteomes" id="UP000294933"/>
    </source>
</evidence>
<dbReference type="Proteomes" id="UP000294933">
    <property type="component" value="Unassembled WGS sequence"/>
</dbReference>
<dbReference type="AlphaFoldDB" id="A0A4Y7QEI5"/>
<reference evidence="1 2" key="1">
    <citation type="submission" date="2018-06" db="EMBL/GenBank/DDBJ databases">
        <title>A transcriptomic atlas of mushroom development highlights an independent origin of complex multicellularity.</title>
        <authorList>
            <consortium name="DOE Joint Genome Institute"/>
            <person name="Krizsan K."/>
            <person name="Almasi E."/>
            <person name="Merenyi Z."/>
            <person name="Sahu N."/>
            <person name="Viragh M."/>
            <person name="Koszo T."/>
            <person name="Mondo S."/>
            <person name="Kiss B."/>
            <person name="Balint B."/>
            <person name="Kues U."/>
            <person name="Barry K."/>
            <person name="Hegedus J.C."/>
            <person name="Henrissat B."/>
            <person name="Johnson J."/>
            <person name="Lipzen A."/>
            <person name="Ohm R."/>
            <person name="Nagy I."/>
            <person name="Pangilinan J."/>
            <person name="Yan J."/>
            <person name="Xiong Y."/>
            <person name="Grigoriev I.V."/>
            <person name="Hibbett D.S."/>
            <person name="Nagy L.G."/>
        </authorList>
    </citation>
    <scope>NUCLEOTIDE SEQUENCE [LARGE SCALE GENOMIC DNA]</scope>
    <source>
        <strain evidence="1 2">SZMC22713</strain>
    </source>
</reference>
<gene>
    <name evidence="1" type="ORF">BD410DRAFT_784067</name>
</gene>
<proteinExistence type="predicted"/>
<name>A0A4Y7QEI5_9AGAM</name>